<evidence type="ECO:0000256" key="3">
    <source>
        <dbReference type="ARBA" id="ARBA00022448"/>
    </source>
</evidence>
<dbReference type="OMA" id="RSWFHAA"/>
<evidence type="ECO:0000256" key="1">
    <source>
        <dbReference type="ARBA" id="ARBA00004170"/>
    </source>
</evidence>
<dbReference type="STRING" id="103827.A0A0N5CVG5"/>
<evidence type="ECO:0000256" key="2">
    <source>
        <dbReference type="ARBA" id="ARBA00010050"/>
    </source>
</evidence>
<dbReference type="GO" id="GO:0005483">
    <property type="term" value="F:soluble NSF attachment protein activity"/>
    <property type="evidence" value="ECO:0007669"/>
    <property type="project" value="TreeGrafter"/>
</dbReference>
<sequence>MDEVKKRRISEAKDCIKKAEAHLKTSILKIKFKPDYDSAAMEYDRAAICFKNASEIKLSCDAYLKAAEMHKENGNLFHWAKCNENAAMLLKDMGDSSGALKYMNLAADGYAESGSSDTSAMVLNKAAKCLEDIDCEKAIESDRSRMAGEFMSQLTRLYLKLKQYNSAADMISEEIEKYMEVKESGRVRQLTVALVLVQLALDDPVAATKSVQKFSEHVYLNIYRGMNSLDNAYFHYFSFRCDGFGSSEDANVCNALISAFESHDNHRFQQILQSPILRTMDNEYLRLMKSLKAGIEGSNEMGQDYKSNEIAEESDEDLK</sequence>
<accession>A0A0N5CVG5</accession>
<evidence type="ECO:0000313" key="12">
    <source>
        <dbReference type="WBParaSite" id="TCLT_0000429701-mRNA-1"/>
    </source>
</evidence>
<name>A0A0N5CVG5_THECL</name>
<reference evidence="10 11" key="2">
    <citation type="submission" date="2018-11" db="EMBL/GenBank/DDBJ databases">
        <authorList>
            <consortium name="Pathogen Informatics"/>
        </authorList>
    </citation>
    <scope>NUCLEOTIDE SEQUENCE [LARGE SCALE GENOMIC DNA]</scope>
</reference>
<feature type="region of interest" description="Disordered" evidence="9">
    <location>
        <begin position="300"/>
        <end position="319"/>
    </location>
</feature>
<comment type="subcellular location">
    <subcellularLocation>
        <location evidence="1">Membrane</location>
        <topology evidence="1">Peripheral membrane protein</topology>
    </subcellularLocation>
</comment>
<dbReference type="GO" id="GO:0006886">
    <property type="term" value="P:intracellular protein transport"/>
    <property type="evidence" value="ECO:0007669"/>
    <property type="project" value="InterPro"/>
</dbReference>
<dbReference type="Proteomes" id="UP000276776">
    <property type="component" value="Unassembled WGS sequence"/>
</dbReference>
<dbReference type="Pfam" id="PF14938">
    <property type="entry name" value="SNAP"/>
    <property type="match status" value="1"/>
</dbReference>
<dbReference type="Gene3D" id="1.25.40.10">
    <property type="entry name" value="Tetratricopeptide repeat domain"/>
    <property type="match status" value="1"/>
</dbReference>
<protein>
    <recommendedName>
        <fullName evidence="7">Gamma-soluble NSF attachment protein</fullName>
    </recommendedName>
    <alternativeName>
        <fullName evidence="8">N-ethylmaleimide-sensitive factor attachment protein gamma</fullName>
    </alternativeName>
</protein>
<evidence type="ECO:0000256" key="6">
    <source>
        <dbReference type="ARBA" id="ARBA00023136"/>
    </source>
</evidence>
<keyword evidence="3" id="KW-0813">Transport</keyword>
<dbReference type="PANTHER" id="PTHR13768">
    <property type="entry name" value="SOLUBLE NSF ATTACHMENT PROTEIN SNAP"/>
    <property type="match status" value="1"/>
</dbReference>
<dbReference type="InterPro" id="IPR011990">
    <property type="entry name" value="TPR-like_helical_dom_sf"/>
</dbReference>
<keyword evidence="6" id="KW-0472">Membrane</keyword>
<dbReference type="OrthoDB" id="26569at2759"/>
<dbReference type="EMBL" id="UYYF01004283">
    <property type="protein sequence ID" value="VDN01376.1"/>
    <property type="molecule type" value="Genomic_DNA"/>
</dbReference>
<feature type="compositionally biased region" description="Acidic residues" evidence="9">
    <location>
        <begin position="310"/>
        <end position="319"/>
    </location>
</feature>
<dbReference type="AlphaFoldDB" id="A0A0N5CVG5"/>
<keyword evidence="11" id="KW-1185">Reference proteome</keyword>
<organism evidence="12">
    <name type="scientific">Thelazia callipaeda</name>
    <name type="common">Oriental eyeworm</name>
    <name type="synonym">Parasitic nematode</name>
    <dbReference type="NCBI Taxonomy" id="103827"/>
    <lineage>
        <taxon>Eukaryota</taxon>
        <taxon>Metazoa</taxon>
        <taxon>Ecdysozoa</taxon>
        <taxon>Nematoda</taxon>
        <taxon>Chromadorea</taxon>
        <taxon>Rhabditida</taxon>
        <taxon>Spirurina</taxon>
        <taxon>Spiruromorpha</taxon>
        <taxon>Thelazioidea</taxon>
        <taxon>Thelaziidae</taxon>
        <taxon>Thelazia</taxon>
    </lineage>
</organism>
<dbReference type="GO" id="GO:0005774">
    <property type="term" value="C:vacuolar membrane"/>
    <property type="evidence" value="ECO:0007669"/>
    <property type="project" value="TreeGrafter"/>
</dbReference>
<dbReference type="GO" id="GO:0016192">
    <property type="term" value="P:vesicle-mediated transport"/>
    <property type="evidence" value="ECO:0007669"/>
    <property type="project" value="UniProtKB-KW"/>
</dbReference>
<gene>
    <name evidence="10" type="ORF">TCLT_LOCUS4286</name>
</gene>
<keyword evidence="5" id="KW-0653">Protein transport</keyword>
<reference evidence="12" key="1">
    <citation type="submission" date="2017-02" db="UniProtKB">
        <authorList>
            <consortium name="WormBaseParasite"/>
        </authorList>
    </citation>
    <scope>IDENTIFICATION</scope>
</reference>
<evidence type="ECO:0000313" key="10">
    <source>
        <dbReference type="EMBL" id="VDN01376.1"/>
    </source>
</evidence>
<dbReference type="PANTHER" id="PTHR13768:SF2">
    <property type="entry name" value="GAMMA-SOLUBLE NSF ATTACHMENT PROTEIN"/>
    <property type="match status" value="1"/>
</dbReference>
<keyword evidence="4" id="KW-0931">ER-Golgi transport</keyword>
<evidence type="ECO:0000256" key="5">
    <source>
        <dbReference type="ARBA" id="ARBA00022927"/>
    </source>
</evidence>
<evidence type="ECO:0000256" key="7">
    <source>
        <dbReference type="ARBA" id="ARBA00040047"/>
    </source>
</evidence>
<dbReference type="GO" id="GO:0031201">
    <property type="term" value="C:SNARE complex"/>
    <property type="evidence" value="ECO:0007669"/>
    <property type="project" value="TreeGrafter"/>
</dbReference>
<dbReference type="InterPro" id="IPR000744">
    <property type="entry name" value="NSF_attach"/>
</dbReference>
<evidence type="ECO:0000256" key="8">
    <source>
        <dbReference type="ARBA" id="ARBA00042485"/>
    </source>
</evidence>
<proteinExistence type="inferred from homology"/>
<dbReference type="SUPFAM" id="SSF48452">
    <property type="entry name" value="TPR-like"/>
    <property type="match status" value="1"/>
</dbReference>
<evidence type="ECO:0000256" key="9">
    <source>
        <dbReference type="SAM" id="MobiDB-lite"/>
    </source>
</evidence>
<dbReference type="WBParaSite" id="TCLT_0000429701-mRNA-1">
    <property type="protein sequence ID" value="TCLT_0000429701-mRNA-1"/>
    <property type="gene ID" value="TCLT_0000429701"/>
</dbReference>
<comment type="similarity">
    <text evidence="2">Belongs to the SNAP family.</text>
</comment>
<dbReference type="GO" id="GO:0019905">
    <property type="term" value="F:syntaxin binding"/>
    <property type="evidence" value="ECO:0007669"/>
    <property type="project" value="TreeGrafter"/>
</dbReference>
<evidence type="ECO:0000313" key="11">
    <source>
        <dbReference type="Proteomes" id="UP000276776"/>
    </source>
</evidence>
<evidence type="ECO:0000256" key="4">
    <source>
        <dbReference type="ARBA" id="ARBA00022892"/>
    </source>
</evidence>